<feature type="domain" description="DUF4097" evidence="1">
    <location>
        <begin position="53"/>
        <end position="301"/>
    </location>
</feature>
<evidence type="ECO:0000313" key="3">
    <source>
        <dbReference type="Proteomes" id="UP001589619"/>
    </source>
</evidence>
<gene>
    <name evidence="2" type="ORF">ACFFNY_12305</name>
</gene>
<name>A0ABV5VVK0_9BACL</name>
<dbReference type="Gene3D" id="2.160.20.120">
    <property type="match status" value="1"/>
</dbReference>
<evidence type="ECO:0000313" key="2">
    <source>
        <dbReference type="EMBL" id="MFB9752340.1"/>
    </source>
</evidence>
<accession>A0ABV5VVK0</accession>
<sequence length="303" mass="32801">MKKIKLSGLVLIALLVWIALSMWEPGKGFSFDWHWFGTKPVEIAESFDAGKVSRIAVETDSKSVRIVRGNSDKIEVRLQGRATPNVADQYSLKSHMDKDTLRIGIESASGFSLGFRVDAVKMTVELPDKQWNELKAKTASGNITVDRIDASTLEAATSSGNIELADSKASAITLQTKSGNVQANGFRAETLNARTGSGNIKLENGEAKLKADTSSGNIRVRFAERPHDAELNAVSGNVTVSLDREPASLAVDYRGGSGHGAIDWKGFQYEEQNEDRNRIAGSFGSGETLLKVSTRSGNFKLGH</sequence>
<dbReference type="RefSeq" id="WP_344911344.1">
    <property type="nucleotide sequence ID" value="NZ_BAAAYO010000010.1"/>
</dbReference>
<reference evidence="2 3" key="1">
    <citation type="submission" date="2024-09" db="EMBL/GenBank/DDBJ databases">
        <authorList>
            <person name="Sun Q."/>
            <person name="Mori K."/>
        </authorList>
    </citation>
    <scope>NUCLEOTIDE SEQUENCE [LARGE SCALE GENOMIC DNA]</scope>
    <source>
        <strain evidence="2 3">JCM 12520</strain>
    </source>
</reference>
<dbReference type="InterPro" id="IPR025164">
    <property type="entry name" value="Toastrack_DUF4097"/>
</dbReference>
<protein>
    <submittedName>
        <fullName evidence="2">DUF4097 domain-containing protein</fullName>
    </submittedName>
</protein>
<keyword evidence="3" id="KW-1185">Reference proteome</keyword>
<dbReference type="EMBL" id="JBHMAG010000009">
    <property type="protein sequence ID" value="MFB9752340.1"/>
    <property type="molecule type" value="Genomic_DNA"/>
</dbReference>
<evidence type="ECO:0000259" key="1">
    <source>
        <dbReference type="Pfam" id="PF13349"/>
    </source>
</evidence>
<dbReference type="Proteomes" id="UP001589619">
    <property type="component" value="Unassembled WGS sequence"/>
</dbReference>
<proteinExistence type="predicted"/>
<organism evidence="2 3">
    <name type="scientific">Paenibacillus hodogayensis</name>
    <dbReference type="NCBI Taxonomy" id="279208"/>
    <lineage>
        <taxon>Bacteria</taxon>
        <taxon>Bacillati</taxon>
        <taxon>Bacillota</taxon>
        <taxon>Bacilli</taxon>
        <taxon>Bacillales</taxon>
        <taxon>Paenibacillaceae</taxon>
        <taxon>Paenibacillus</taxon>
    </lineage>
</organism>
<dbReference type="Pfam" id="PF13349">
    <property type="entry name" value="DUF4097"/>
    <property type="match status" value="1"/>
</dbReference>
<dbReference type="PANTHER" id="PTHR34094">
    <property type="match status" value="1"/>
</dbReference>
<dbReference type="PANTHER" id="PTHR34094:SF1">
    <property type="entry name" value="PROTEIN FAM185A"/>
    <property type="match status" value="1"/>
</dbReference>
<comment type="caution">
    <text evidence="2">The sequence shown here is derived from an EMBL/GenBank/DDBJ whole genome shotgun (WGS) entry which is preliminary data.</text>
</comment>